<dbReference type="InterPro" id="IPR036641">
    <property type="entry name" value="HPT_dom_sf"/>
</dbReference>
<dbReference type="GO" id="GO:0000160">
    <property type="term" value="P:phosphorelay signal transduction system"/>
    <property type="evidence" value="ECO:0007669"/>
    <property type="project" value="UniProtKB-KW"/>
</dbReference>
<dbReference type="Gene3D" id="1.20.120.160">
    <property type="entry name" value="HPT domain"/>
    <property type="match status" value="1"/>
</dbReference>
<protein>
    <submittedName>
        <fullName evidence="4">Hpt domain-containing protein</fullName>
    </submittedName>
</protein>
<dbReference type="RefSeq" id="WP_179907143.1">
    <property type="nucleotide sequence ID" value="NZ_JACBXS010000041.1"/>
</dbReference>
<dbReference type="Proteomes" id="UP000529417">
    <property type="component" value="Unassembled WGS sequence"/>
</dbReference>
<dbReference type="SUPFAM" id="SSF47226">
    <property type="entry name" value="Histidine-containing phosphotransfer domain, HPT domain"/>
    <property type="match status" value="1"/>
</dbReference>
<evidence type="ECO:0000259" key="3">
    <source>
        <dbReference type="PROSITE" id="PS50894"/>
    </source>
</evidence>
<dbReference type="EMBL" id="JACBXS010000041">
    <property type="protein sequence ID" value="NYS26348.1"/>
    <property type="molecule type" value="Genomic_DNA"/>
</dbReference>
<feature type="modified residue" description="Phosphohistidine" evidence="2">
    <location>
        <position position="51"/>
    </location>
</feature>
<keyword evidence="2" id="KW-0597">Phosphoprotein</keyword>
<comment type="caution">
    <text evidence="4">The sequence shown here is derived from an EMBL/GenBank/DDBJ whole genome shotgun (WGS) entry which is preliminary data.</text>
</comment>
<dbReference type="AlphaFoldDB" id="A0A7Z0L2A5"/>
<organism evidence="4 5">
    <name type="scientific">Rhabdonatronobacter sediminivivens</name>
    <dbReference type="NCBI Taxonomy" id="2743469"/>
    <lineage>
        <taxon>Bacteria</taxon>
        <taxon>Pseudomonadati</taxon>
        <taxon>Pseudomonadota</taxon>
        <taxon>Alphaproteobacteria</taxon>
        <taxon>Rhodobacterales</taxon>
        <taxon>Paracoccaceae</taxon>
        <taxon>Rhabdonatronobacter</taxon>
    </lineage>
</organism>
<dbReference type="Pfam" id="PF01627">
    <property type="entry name" value="Hpt"/>
    <property type="match status" value="1"/>
</dbReference>
<sequence length="123" mass="13228">MIDWARLDELCDDLGAETVLELVDLFLAESDEIVQRMAPGRAPQALADEFHALKGAAANLGLSDVARMCSAAEDAARHPEAEADDMARRVTQIRDTYGAARQALLDGVPQRYGAVRGDQASGM</sequence>
<dbReference type="InterPro" id="IPR008207">
    <property type="entry name" value="Sig_transdc_His_kin_Hpt_dom"/>
</dbReference>
<dbReference type="PROSITE" id="PS50894">
    <property type="entry name" value="HPT"/>
    <property type="match status" value="1"/>
</dbReference>
<evidence type="ECO:0000256" key="2">
    <source>
        <dbReference type="PROSITE-ProRule" id="PRU00110"/>
    </source>
</evidence>
<proteinExistence type="predicted"/>
<reference evidence="4 5" key="1">
    <citation type="journal article" date="2000" name="Arch. Microbiol.">
        <title>Rhodobaca bogoriensis gen. nov. and sp. nov., an alkaliphilic purple nonsulfur bacterium from African Rift Valley soda lakes.</title>
        <authorList>
            <person name="Milford A.D."/>
            <person name="Achenbach L.A."/>
            <person name="Jung D.O."/>
            <person name="Madigan M.T."/>
        </authorList>
    </citation>
    <scope>NUCLEOTIDE SEQUENCE [LARGE SCALE GENOMIC DNA]</scope>
    <source>
        <strain evidence="4 5">2376</strain>
    </source>
</reference>
<name>A0A7Z0L2A5_9RHOB</name>
<evidence type="ECO:0000313" key="5">
    <source>
        <dbReference type="Proteomes" id="UP000529417"/>
    </source>
</evidence>
<gene>
    <name evidence="4" type="ORF">HUK65_15270</name>
</gene>
<feature type="domain" description="HPt" evidence="3">
    <location>
        <begin position="11"/>
        <end position="104"/>
    </location>
</feature>
<accession>A0A7Z0L2A5</accession>
<keyword evidence="1" id="KW-0902">Two-component regulatory system</keyword>
<keyword evidence="5" id="KW-1185">Reference proteome</keyword>
<dbReference type="GO" id="GO:0004672">
    <property type="term" value="F:protein kinase activity"/>
    <property type="evidence" value="ECO:0007669"/>
    <property type="project" value="UniProtKB-ARBA"/>
</dbReference>
<evidence type="ECO:0000256" key="1">
    <source>
        <dbReference type="ARBA" id="ARBA00023012"/>
    </source>
</evidence>
<evidence type="ECO:0000313" key="4">
    <source>
        <dbReference type="EMBL" id="NYS26348.1"/>
    </source>
</evidence>